<name>A0AAV0GJD5_9ASTE</name>
<evidence type="ECO:0000313" key="4">
    <source>
        <dbReference type="Proteomes" id="UP001152523"/>
    </source>
</evidence>
<proteinExistence type="predicted"/>
<keyword evidence="1" id="KW-1133">Transmembrane helix</keyword>
<sequence>MSNLCGWIPLWSLPDLLLSFFLAALTSFGAFHLFGSTSTFSTTILPSNFTSKFITAVKLPSSYPIFICAYEYAYPFIHLLVACMVTLKGVKSIGREHLFDSFRCNTKRSASI</sequence>
<reference evidence="3" key="1">
    <citation type="submission" date="2022-07" db="EMBL/GenBank/DDBJ databases">
        <authorList>
            <person name="Macas J."/>
            <person name="Novak P."/>
            <person name="Neumann P."/>
        </authorList>
    </citation>
    <scope>NUCLEOTIDE SEQUENCE</scope>
</reference>
<evidence type="ECO:0000313" key="2">
    <source>
        <dbReference type="EMBL" id="CAH9114828.1"/>
    </source>
</evidence>
<comment type="caution">
    <text evidence="3">The sequence shown here is derived from an EMBL/GenBank/DDBJ whole genome shotgun (WGS) entry which is preliminary data.</text>
</comment>
<gene>
    <name evidence="2" type="ORF">CEPIT_LOCUS20870</name>
    <name evidence="3" type="ORF">CEPIT_LOCUS43937</name>
</gene>
<keyword evidence="4" id="KW-1185">Reference proteome</keyword>
<dbReference type="AlphaFoldDB" id="A0AAV0GJD5"/>
<dbReference type="Proteomes" id="UP001152523">
    <property type="component" value="Unassembled WGS sequence"/>
</dbReference>
<feature type="transmembrane region" description="Helical" evidence="1">
    <location>
        <begin position="63"/>
        <end position="87"/>
    </location>
</feature>
<keyword evidence="1" id="KW-0812">Transmembrane</keyword>
<dbReference type="EMBL" id="CAMAPF010001137">
    <property type="protein sequence ID" value="CAH9147708.1"/>
    <property type="molecule type" value="Genomic_DNA"/>
</dbReference>
<accession>A0AAV0GJD5</accession>
<keyword evidence="1" id="KW-0472">Membrane</keyword>
<dbReference type="EMBL" id="CAMAPF010000232">
    <property type="protein sequence ID" value="CAH9114828.1"/>
    <property type="molecule type" value="Genomic_DNA"/>
</dbReference>
<organism evidence="3 4">
    <name type="scientific">Cuscuta epithymum</name>
    <dbReference type="NCBI Taxonomy" id="186058"/>
    <lineage>
        <taxon>Eukaryota</taxon>
        <taxon>Viridiplantae</taxon>
        <taxon>Streptophyta</taxon>
        <taxon>Embryophyta</taxon>
        <taxon>Tracheophyta</taxon>
        <taxon>Spermatophyta</taxon>
        <taxon>Magnoliopsida</taxon>
        <taxon>eudicotyledons</taxon>
        <taxon>Gunneridae</taxon>
        <taxon>Pentapetalae</taxon>
        <taxon>asterids</taxon>
        <taxon>lamiids</taxon>
        <taxon>Solanales</taxon>
        <taxon>Convolvulaceae</taxon>
        <taxon>Cuscuteae</taxon>
        <taxon>Cuscuta</taxon>
        <taxon>Cuscuta subgen. Cuscuta</taxon>
    </lineage>
</organism>
<protein>
    <submittedName>
        <fullName evidence="3">Uncharacterized protein</fullName>
    </submittedName>
</protein>
<evidence type="ECO:0000256" key="1">
    <source>
        <dbReference type="SAM" id="Phobius"/>
    </source>
</evidence>
<evidence type="ECO:0000313" key="3">
    <source>
        <dbReference type="EMBL" id="CAH9147708.1"/>
    </source>
</evidence>